<evidence type="ECO:0000313" key="4">
    <source>
        <dbReference type="Proteomes" id="UP000269198"/>
    </source>
</evidence>
<keyword evidence="2" id="KW-0812">Transmembrane</keyword>
<dbReference type="EMBL" id="RJMB01000013">
    <property type="protein sequence ID" value="RNL83994.1"/>
    <property type="molecule type" value="Genomic_DNA"/>
</dbReference>
<dbReference type="RefSeq" id="WP_123201827.1">
    <property type="nucleotide sequence ID" value="NZ_RJMB01000013.1"/>
</dbReference>
<sequence length="115" mass="12981">MAKPRQPDPEVLESDYRIPAALGTAAWMIALVVLLAMGDRLAPSQQWWIWVCVTGIALGAFGFYYVPRLLSERAETDQRHATTDAERDTPEPPTRDPEKEERRGTPDSTPERDDD</sequence>
<keyword evidence="4" id="KW-1185">Reference proteome</keyword>
<keyword evidence="2" id="KW-1133">Transmembrane helix</keyword>
<accession>A0A3N0E822</accession>
<evidence type="ECO:0000256" key="1">
    <source>
        <dbReference type="SAM" id="MobiDB-lite"/>
    </source>
</evidence>
<protein>
    <submittedName>
        <fullName evidence="3">DUF2530 domain-containing protein</fullName>
    </submittedName>
</protein>
<feature type="transmembrane region" description="Helical" evidence="2">
    <location>
        <begin position="47"/>
        <end position="66"/>
    </location>
</feature>
<dbReference type="OrthoDB" id="3541062at2"/>
<dbReference type="InterPro" id="IPR019681">
    <property type="entry name" value="DUF2530"/>
</dbReference>
<gene>
    <name evidence="3" type="ORF">EFW17_13990</name>
</gene>
<feature type="transmembrane region" description="Helical" evidence="2">
    <location>
        <begin position="16"/>
        <end position="35"/>
    </location>
</feature>
<comment type="caution">
    <text evidence="3">The sequence shown here is derived from an EMBL/GenBank/DDBJ whole genome shotgun (WGS) entry which is preliminary data.</text>
</comment>
<feature type="region of interest" description="Disordered" evidence="1">
    <location>
        <begin position="75"/>
        <end position="115"/>
    </location>
</feature>
<dbReference type="Proteomes" id="UP000269198">
    <property type="component" value="Unassembled WGS sequence"/>
</dbReference>
<dbReference type="AlphaFoldDB" id="A0A3N0E822"/>
<reference evidence="3 4" key="1">
    <citation type="submission" date="2018-11" db="EMBL/GenBank/DDBJ databases">
        <title>The genome draft of YIM 96095.</title>
        <authorList>
            <person name="Tang S.-K."/>
            <person name="Chunyu W.-X."/>
            <person name="Feng Y.-Z."/>
        </authorList>
    </citation>
    <scope>NUCLEOTIDE SEQUENCE [LARGE SCALE GENOMIC DNA]</scope>
    <source>
        <strain evidence="3 4">YIM 96095</strain>
    </source>
</reference>
<evidence type="ECO:0000313" key="3">
    <source>
        <dbReference type="EMBL" id="RNL83994.1"/>
    </source>
</evidence>
<organism evidence="3 4">
    <name type="scientific">Halostreptopolyspora alba</name>
    <dbReference type="NCBI Taxonomy" id="2487137"/>
    <lineage>
        <taxon>Bacteria</taxon>
        <taxon>Bacillati</taxon>
        <taxon>Actinomycetota</taxon>
        <taxon>Actinomycetes</taxon>
        <taxon>Streptosporangiales</taxon>
        <taxon>Nocardiopsidaceae</taxon>
        <taxon>Halostreptopolyspora</taxon>
    </lineage>
</organism>
<proteinExistence type="predicted"/>
<evidence type="ECO:0000256" key="2">
    <source>
        <dbReference type="SAM" id="Phobius"/>
    </source>
</evidence>
<keyword evidence="2" id="KW-0472">Membrane</keyword>
<name>A0A3N0E822_9ACTN</name>
<dbReference type="Pfam" id="PF10745">
    <property type="entry name" value="DUF2530"/>
    <property type="match status" value="1"/>
</dbReference>